<dbReference type="HOGENOM" id="CLU_008287_15_2_3"/>
<protein>
    <submittedName>
        <fullName evidence="17">TonB-dependent receptor, putative</fullName>
    </submittedName>
</protein>
<evidence type="ECO:0000256" key="9">
    <source>
        <dbReference type="ARBA" id="ARBA00023077"/>
    </source>
</evidence>
<dbReference type="InterPro" id="IPR012910">
    <property type="entry name" value="Plug_dom"/>
</dbReference>
<keyword evidence="17" id="KW-0675">Receptor</keyword>
<keyword evidence="10 12" id="KW-0472">Membrane</keyword>
<name>A8ZKH7_ACAM1</name>
<geneLocation type="plasmid" evidence="17 18">
    <name>pREB1</name>
</geneLocation>
<dbReference type="AlphaFoldDB" id="A8ZKH7"/>
<evidence type="ECO:0000256" key="5">
    <source>
        <dbReference type="ARBA" id="ARBA00022692"/>
    </source>
</evidence>
<keyword evidence="8" id="KW-0406">Ion transport</keyword>
<evidence type="ECO:0000259" key="16">
    <source>
        <dbReference type="Pfam" id="PF07715"/>
    </source>
</evidence>
<dbReference type="Gene3D" id="2.40.170.20">
    <property type="entry name" value="TonB-dependent receptor, beta-barrel domain"/>
    <property type="match status" value="1"/>
</dbReference>
<keyword evidence="7" id="KW-0408">Iron</keyword>
<dbReference type="InterPro" id="IPR039426">
    <property type="entry name" value="TonB-dep_rcpt-like"/>
</dbReference>
<feature type="domain" description="TonB-dependent receptor-like beta-barrel" evidence="15">
    <location>
        <begin position="255"/>
        <end position="685"/>
    </location>
</feature>
<evidence type="ECO:0000256" key="6">
    <source>
        <dbReference type="ARBA" id="ARBA00022729"/>
    </source>
</evidence>
<evidence type="ECO:0000259" key="15">
    <source>
        <dbReference type="Pfam" id="PF00593"/>
    </source>
</evidence>
<reference evidence="17 18" key="1">
    <citation type="journal article" date="2008" name="Proc. Natl. Acad. Sci. U.S.A.">
        <title>Niche adaptation and genome expansion in the chlorophyll d-producing cyanobacterium Acaryochloris marina.</title>
        <authorList>
            <person name="Swingley W.D."/>
            <person name="Chen M."/>
            <person name="Cheung P.C."/>
            <person name="Conrad A.L."/>
            <person name="Dejesa L.C."/>
            <person name="Hao J."/>
            <person name="Honchak B.M."/>
            <person name="Karbach L.E."/>
            <person name="Kurdoglu A."/>
            <person name="Lahiri S."/>
            <person name="Mastrian S.D."/>
            <person name="Miyashita H."/>
            <person name="Page L."/>
            <person name="Ramakrishna P."/>
            <person name="Satoh S."/>
            <person name="Sattley W.M."/>
            <person name="Shimada Y."/>
            <person name="Taylor H.L."/>
            <person name="Tomo T."/>
            <person name="Tsuchiya T."/>
            <person name="Wang Z.T."/>
            <person name="Raymond J."/>
            <person name="Mimuro M."/>
            <person name="Blankenship R.E."/>
            <person name="Touchman J.W."/>
        </authorList>
    </citation>
    <scope>NUCLEOTIDE SEQUENCE [LARGE SCALE GENOMIC DNA]</scope>
    <source>
        <strain evidence="18">MBIC 11017</strain>
        <plasmid evidence="18">Plasmid pREB1</plasmid>
    </source>
</reference>
<evidence type="ECO:0000256" key="3">
    <source>
        <dbReference type="ARBA" id="ARBA00022452"/>
    </source>
</evidence>
<evidence type="ECO:0000256" key="1">
    <source>
        <dbReference type="ARBA" id="ARBA00004571"/>
    </source>
</evidence>
<dbReference type="InterPro" id="IPR000531">
    <property type="entry name" value="Beta-barrel_TonB"/>
</dbReference>
<dbReference type="EMBL" id="CP000838">
    <property type="protein sequence ID" value="ABW31677.1"/>
    <property type="molecule type" value="Genomic_DNA"/>
</dbReference>
<dbReference type="PANTHER" id="PTHR32552:SF81">
    <property type="entry name" value="TONB-DEPENDENT OUTER MEMBRANE RECEPTOR"/>
    <property type="match status" value="1"/>
</dbReference>
<evidence type="ECO:0000256" key="13">
    <source>
        <dbReference type="RuleBase" id="RU003357"/>
    </source>
</evidence>
<keyword evidence="5 12" id="KW-0812">Transmembrane</keyword>
<feature type="region of interest" description="Disordered" evidence="14">
    <location>
        <begin position="22"/>
        <end position="44"/>
    </location>
</feature>
<keyword evidence="2 12" id="KW-0813">Transport</keyword>
<evidence type="ECO:0000313" key="18">
    <source>
        <dbReference type="Proteomes" id="UP000000268"/>
    </source>
</evidence>
<evidence type="ECO:0000256" key="10">
    <source>
        <dbReference type="ARBA" id="ARBA00023136"/>
    </source>
</evidence>
<dbReference type="InterPro" id="IPR036942">
    <property type="entry name" value="Beta-barrel_TonB_sf"/>
</dbReference>
<dbReference type="Pfam" id="PF00593">
    <property type="entry name" value="TonB_dep_Rec_b-barrel"/>
    <property type="match status" value="1"/>
</dbReference>
<dbReference type="KEGG" id="amr:AM1_A0170"/>
<keyword evidence="17" id="KW-0614">Plasmid</keyword>
<comment type="subcellular location">
    <subcellularLocation>
        <location evidence="1 12">Cell outer membrane</location>
        <topology evidence="1 12">Multi-pass membrane protein</topology>
    </subcellularLocation>
</comment>
<feature type="compositionally biased region" description="Polar residues" evidence="14">
    <location>
        <begin position="22"/>
        <end position="31"/>
    </location>
</feature>
<keyword evidence="4" id="KW-0410">Iron transport</keyword>
<dbReference type="InterPro" id="IPR010917">
    <property type="entry name" value="TonB_rcpt_CS"/>
</dbReference>
<dbReference type="GO" id="GO:0006826">
    <property type="term" value="P:iron ion transport"/>
    <property type="evidence" value="ECO:0007669"/>
    <property type="project" value="UniProtKB-KW"/>
</dbReference>
<comment type="similarity">
    <text evidence="12 13">Belongs to the TonB-dependent receptor family.</text>
</comment>
<evidence type="ECO:0000256" key="8">
    <source>
        <dbReference type="ARBA" id="ARBA00023065"/>
    </source>
</evidence>
<keyword evidence="11 12" id="KW-0998">Cell outer membrane</keyword>
<evidence type="ECO:0000256" key="7">
    <source>
        <dbReference type="ARBA" id="ARBA00023004"/>
    </source>
</evidence>
<keyword evidence="6" id="KW-0732">Signal</keyword>
<keyword evidence="3 12" id="KW-1134">Transmembrane beta strand</keyword>
<sequence length="721" mass="79390">MGTTAPPTATVITTETQLALQVTSGEANSPENADASENADTSEDTELEITVTAQRREENPQDVPISLTVLTEPEIEDADVTSFEKVAGNTPNFNWFSPTDSRSFSFYSVRGLSNFNFASRDSVGFFVDDVPLDYGGTLESDFPDLERVEILRGPQNTLYGRSAQAGVVNLITRKPTNDFEGNAALSFGSENNLNLRAGISGPLIEDALFFRLAGTFGRRDGFYNNLFLDGEEFDEKLGGNIRGKLLWTPSDRWEISFNAFYENNQDGTYPFVPLDDTPFEIEQDFNGFNTLKTNSQALKIIYRDDNVQATSISTRRFSEFNVQTDLDQSTIDGGFFENDNASTIFSQELRIQSPDDSESRWQWLIGGYFESRTFDENGRGVRLGNDAGLILPAPLNVPGARTESFGELVDTTFAGFGQVSYRPVDALRLTVGLRYENVSSVLNSLRQVLTFPGAPPIPLGNFDGTEQTSTALLPRFAIDYQLSPNATVYGTVARGFRPGGVNIFADDATSLVYEPERSWNFEVGVKSNWLDNRLGINLSLFTNSIEDYQVITVDPITFTPVGIFNGDANVKGLELEMRATPVEGLDLTASLGLLDAEFTDFTDVATGTDFTGNRLPYSPSFTFNVAAQYRSSFGLFVRGEVQGVGETFFEEANAQNIRQGAYVLVNARLGYEFGSSGIFLFANNLFDTRYVTQAFNLGVAGVASGSYGTPRTFGVQFRTRF</sequence>
<evidence type="ECO:0000313" key="17">
    <source>
        <dbReference type="EMBL" id="ABW31677.1"/>
    </source>
</evidence>
<feature type="domain" description="TonB-dependent receptor plug" evidence="16">
    <location>
        <begin position="60"/>
        <end position="167"/>
    </location>
</feature>
<dbReference type="PROSITE" id="PS52016">
    <property type="entry name" value="TONB_DEPENDENT_REC_3"/>
    <property type="match status" value="1"/>
</dbReference>
<dbReference type="Pfam" id="PF07715">
    <property type="entry name" value="Plug"/>
    <property type="match status" value="1"/>
</dbReference>
<dbReference type="GO" id="GO:0009279">
    <property type="term" value="C:cell outer membrane"/>
    <property type="evidence" value="ECO:0007669"/>
    <property type="project" value="UniProtKB-SubCell"/>
</dbReference>
<evidence type="ECO:0000256" key="2">
    <source>
        <dbReference type="ARBA" id="ARBA00022448"/>
    </source>
</evidence>
<evidence type="ECO:0000256" key="14">
    <source>
        <dbReference type="SAM" id="MobiDB-lite"/>
    </source>
</evidence>
<keyword evidence="18" id="KW-1185">Reference proteome</keyword>
<gene>
    <name evidence="17" type="ordered locus">AM1_A0170</name>
</gene>
<dbReference type="PANTHER" id="PTHR32552">
    <property type="entry name" value="FERRICHROME IRON RECEPTOR-RELATED"/>
    <property type="match status" value="1"/>
</dbReference>
<dbReference type="SUPFAM" id="SSF56935">
    <property type="entry name" value="Porins"/>
    <property type="match status" value="1"/>
</dbReference>
<evidence type="ECO:0000256" key="11">
    <source>
        <dbReference type="ARBA" id="ARBA00023237"/>
    </source>
</evidence>
<evidence type="ECO:0000256" key="12">
    <source>
        <dbReference type="PROSITE-ProRule" id="PRU01360"/>
    </source>
</evidence>
<dbReference type="Proteomes" id="UP000000268">
    <property type="component" value="Plasmid pREB1"/>
</dbReference>
<organism evidence="17 18">
    <name type="scientific">Acaryochloris marina (strain MBIC 11017)</name>
    <dbReference type="NCBI Taxonomy" id="329726"/>
    <lineage>
        <taxon>Bacteria</taxon>
        <taxon>Bacillati</taxon>
        <taxon>Cyanobacteriota</taxon>
        <taxon>Cyanophyceae</taxon>
        <taxon>Acaryochloridales</taxon>
        <taxon>Acaryochloridaceae</taxon>
        <taxon>Acaryochloris</taxon>
    </lineage>
</organism>
<dbReference type="CDD" id="cd01347">
    <property type="entry name" value="ligand_gated_channel"/>
    <property type="match status" value="1"/>
</dbReference>
<evidence type="ECO:0000256" key="4">
    <source>
        <dbReference type="ARBA" id="ARBA00022496"/>
    </source>
</evidence>
<dbReference type="PROSITE" id="PS01156">
    <property type="entry name" value="TONB_DEPENDENT_REC_2"/>
    <property type="match status" value="1"/>
</dbReference>
<keyword evidence="9 13" id="KW-0798">TonB box</keyword>
<proteinExistence type="inferred from homology"/>
<accession>A8ZKH7</accession>